<comment type="similarity">
    <text evidence="1 3">Belongs to the UreD family.</text>
</comment>
<comment type="caution">
    <text evidence="4">The sequence shown here is derived from an EMBL/GenBank/DDBJ whole genome shotgun (WGS) entry which is preliminary data.</text>
</comment>
<evidence type="ECO:0000313" key="4">
    <source>
        <dbReference type="EMBL" id="MCA6068029.1"/>
    </source>
</evidence>
<keyword evidence="3" id="KW-0963">Cytoplasm</keyword>
<keyword evidence="3" id="KW-0996">Nickel insertion</keyword>
<name>A0ABS8A229_9FLAO</name>
<gene>
    <name evidence="3" type="primary">ureD</name>
    <name evidence="4" type="ORF">JI747_012610</name>
</gene>
<accession>A0ABS8A229</accession>
<dbReference type="PANTHER" id="PTHR33643:SF1">
    <property type="entry name" value="UREASE ACCESSORY PROTEIN D"/>
    <property type="match status" value="1"/>
</dbReference>
<dbReference type="RefSeq" id="WP_225689217.1">
    <property type="nucleotide sequence ID" value="NZ_JAERSE020000003.1"/>
</dbReference>
<comment type="function">
    <text evidence="3">Required for maturation of urease via the functional incorporation of the urease nickel metallocenter.</text>
</comment>
<evidence type="ECO:0000313" key="5">
    <source>
        <dbReference type="Proteomes" id="UP000618240"/>
    </source>
</evidence>
<keyword evidence="5" id="KW-1185">Reference proteome</keyword>
<proteinExistence type="inferred from homology"/>
<evidence type="ECO:0000256" key="2">
    <source>
        <dbReference type="ARBA" id="ARBA00023186"/>
    </source>
</evidence>
<dbReference type="HAMAP" id="MF_01384">
    <property type="entry name" value="UreD"/>
    <property type="match status" value="1"/>
</dbReference>
<dbReference type="Pfam" id="PF01774">
    <property type="entry name" value="UreD"/>
    <property type="match status" value="1"/>
</dbReference>
<sequence>MNSRLNIIAGFKGGKSYVKDLYVSLPFRVVSVGQRKDDNKLYQMVMSSSPGILDGDHYQLEVSLEQGASLQLQSQSYQRLFNMKDKAVQELNVLMEDDTSFAYVPHPVVPHEDSNFKSQAKINIGKNSQLIISEIITCGRKHYGEVFKLKRFQNLMEIYHENKLVIKDNVLIQPDLIPINSIGNLEQYTHQGTLIFYSTKNDVHKDQLIETVVEDSERVKGEMEIGVSAMENNGFVVRALGHGGEVMYNFFLHIQDILWDLDKKNVEDCVKF</sequence>
<protein>
    <recommendedName>
        <fullName evidence="3">Urease accessory protein UreD</fullName>
    </recommendedName>
</protein>
<dbReference type="InterPro" id="IPR002669">
    <property type="entry name" value="UreD"/>
</dbReference>
<keyword evidence="2 3" id="KW-0143">Chaperone</keyword>
<comment type="subcellular location">
    <subcellularLocation>
        <location evidence="3">Cytoplasm</location>
    </subcellularLocation>
</comment>
<evidence type="ECO:0000256" key="3">
    <source>
        <dbReference type="HAMAP-Rule" id="MF_01384"/>
    </source>
</evidence>
<dbReference type="Proteomes" id="UP000618240">
    <property type="component" value="Unassembled WGS sequence"/>
</dbReference>
<reference evidence="4 5" key="1">
    <citation type="submission" date="2021-09" db="EMBL/GenBank/DDBJ databases">
        <title>Genome sequencing and assembly of Chryseobacterium sp. RG1.</title>
        <authorList>
            <person name="Chhetri G."/>
        </authorList>
    </citation>
    <scope>NUCLEOTIDE SEQUENCE [LARGE SCALE GENOMIC DNA]</scope>
    <source>
        <strain evidence="4 5">RG1</strain>
    </source>
</reference>
<evidence type="ECO:0000256" key="1">
    <source>
        <dbReference type="ARBA" id="ARBA00007177"/>
    </source>
</evidence>
<comment type="subunit">
    <text evidence="3">UreD, UreF and UreG form a complex that acts as a GTP-hydrolysis-dependent molecular chaperone, activating the urease apoprotein by helping to assemble the nickel containing metallocenter of UreC. The UreE protein probably delivers the nickel.</text>
</comment>
<dbReference type="EMBL" id="JAERSE020000003">
    <property type="protein sequence ID" value="MCA6068029.1"/>
    <property type="molecule type" value="Genomic_DNA"/>
</dbReference>
<dbReference type="PANTHER" id="PTHR33643">
    <property type="entry name" value="UREASE ACCESSORY PROTEIN D"/>
    <property type="match status" value="1"/>
</dbReference>
<organism evidence="4 5">
    <name type="scientific">Chryseobacterium tagetis</name>
    <dbReference type="NCBI Taxonomy" id="2801334"/>
    <lineage>
        <taxon>Bacteria</taxon>
        <taxon>Pseudomonadati</taxon>
        <taxon>Bacteroidota</taxon>
        <taxon>Flavobacteriia</taxon>
        <taxon>Flavobacteriales</taxon>
        <taxon>Weeksellaceae</taxon>
        <taxon>Chryseobacterium group</taxon>
        <taxon>Chryseobacterium</taxon>
    </lineage>
</organism>